<protein>
    <submittedName>
        <fullName evidence="10">Serine/threonine protein kinase</fullName>
    </submittedName>
</protein>
<dbReference type="EMBL" id="CP002299">
    <property type="protein sequence ID" value="ADP81419.1"/>
    <property type="molecule type" value="Genomic_DNA"/>
</dbReference>
<dbReference type="InterPro" id="IPR000719">
    <property type="entry name" value="Prot_kinase_dom"/>
</dbReference>
<feature type="transmembrane region" description="Helical" evidence="8">
    <location>
        <begin position="311"/>
        <end position="332"/>
    </location>
</feature>
<feature type="region of interest" description="Disordered" evidence="7">
    <location>
        <begin position="1"/>
        <end position="21"/>
    </location>
</feature>
<dbReference type="KEGG" id="fri:FraEuI1c_3410"/>
<dbReference type="PROSITE" id="PS00107">
    <property type="entry name" value="PROTEIN_KINASE_ATP"/>
    <property type="match status" value="1"/>
</dbReference>
<dbReference type="GO" id="GO:0004674">
    <property type="term" value="F:protein serine/threonine kinase activity"/>
    <property type="evidence" value="ECO:0007669"/>
    <property type="project" value="UniProtKB-KW"/>
</dbReference>
<feature type="compositionally biased region" description="Polar residues" evidence="7">
    <location>
        <begin position="1"/>
        <end position="11"/>
    </location>
</feature>
<feature type="domain" description="Protein kinase" evidence="9">
    <location>
        <begin position="29"/>
        <end position="289"/>
    </location>
</feature>
<dbReference type="Pfam" id="PF00069">
    <property type="entry name" value="Pkinase"/>
    <property type="match status" value="1"/>
</dbReference>
<keyword evidence="8" id="KW-0472">Membrane</keyword>
<dbReference type="InterPro" id="IPR029050">
    <property type="entry name" value="Immunoprotect_excell_Ig-like"/>
</dbReference>
<keyword evidence="4 10" id="KW-0418">Kinase</keyword>
<dbReference type="InParanoid" id="E3IXW4"/>
<evidence type="ECO:0000256" key="6">
    <source>
        <dbReference type="PROSITE-ProRule" id="PRU10141"/>
    </source>
</evidence>
<keyword evidence="10" id="KW-0723">Serine/threonine-protein kinase</keyword>
<evidence type="ECO:0000256" key="1">
    <source>
        <dbReference type="ARBA" id="ARBA00022679"/>
    </source>
</evidence>
<name>E3IXW4_PSEI1</name>
<accession>E3IXW4</accession>
<feature type="region of interest" description="Disordered" evidence="7">
    <location>
        <begin position="340"/>
        <end position="383"/>
    </location>
</feature>
<dbReference type="Gene3D" id="1.10.510.10">
    <property type="entry name" value="Transferase(Phosphotransferase) domain 1"/>
    <property type="match status" value="1"/>
</dbReference>
<keyword evidence="11" id="KW-1185">Reference proteome</keyword>
<dbReference type="Gene3D" id="2.60.40.1240">
    <property type="match status" value="1"/>
</dbReference>
<dbReference type="eggNOG" id="COG0515">
    <property type="taxonomic scope" value="Bacteria"/>
</dbReference>
<dbReference type="RefSeq" id="WP_013424537.1">
    <property type="nucleotide sequence ID" value="NC_014666.1"/>
</dbReference>
<organism evidence="10 11">
    <name type="scientific">Pseudofrankia inefficax (strain DSM 45817 / CECT 9037 / DDB 130130 / EuI1c)</name>
    <name type="common">Frankia inefficax</name>
    <dbReference type="NCBI Taxonomy" id="298654"/>
    <lineage>
        <taxon>Bacteria</taxon>
        <taxon>Bacillati</taxon>
        <taxon>Actinomycetota</taxon>
        <taxon>Actinomycetes</taxon>
        <taxon>Frankiales</taxon>
        <taxon>Frankiaceae</taxon>
        <taxon>Pseudofrankia</taxon>
    </lineage>
</organism>
<evidence type="ECO:0000256" key="5">
    <source>
        <dbReference type="ARBA" id="ARBA00022840"/>
    </source>
</evidence>
<reference evidence="10 11" key="1">
    <citation type="submission" date="2010-10" db="EMBL/GenBank/DDBJ databases">
        <title>Complete sequence of Frankia sp. EuI1c.</title>
        <authorList>
            <consortium name="US DOE Joint Genome Institute"/>
            <person name="Lucas S."/>
            <person name="Copeland A."/>
            <person name="Lapidus A."/>
            <person name="Cheng J.-F."/>
            <person name="Bruce D."/>
            <person name="Goodwin L."/>
            <person name="Pitluck S."/>
            <person name="Chertkov O."/>
            <person name="Detter J.C."/>
            <person name="Han C."/>
            <person name="Tapia R."/>
            <person name="Land M."/>
            <person name="Hauser L."/>
            <person name="Jeffries C."/>
            <person name="Kyrpides N."/>
            <person name="Ivanova N."/>
            <person name="Mikhailova N."/>
            <person name="Beauchemin N."/>
            <person name="Sen A."/>
            <person name="Sur S.A."/>
            <person name="Gtari M."/>
            <person name="Wall L."/>
            <person name="Tisa L."/>
            <person name="Woyke T."/>
        </authorList>
    </citation>
    <scope>NUCLEOTIDE SEQUENCE [LARGE SCALE GENOMIC DNA]</scope>
    <source>
        <strain evidence="11">DSM 45817 / CECT 9037 / EuI1c</strain>
    </source>
</reference>
<evidence type="ECO:0000313" key="10">
    <source>
        <dbReference type="EMBL" id="ADP81419.1"/>
    </source>
</evidence>
<dbReference type="InterPro" id="IPR029051">
    <property type="entry name" value="DUF4352"/>
</dbReference>
<dbReference type="SUPFAM" id="SSF56112">
    <property type="entry name" value="Protein kinase-like (PK-like)"/>
    <property type="match status" value="1"/>
</dbReference>
<dbReference type="PANTHER" id="PTHR43289">
    <property type="entry name" value="MITOGEN-ACTIVATED PROTEIN KINASE KINASE KINASE 20-RELATED"/>
    <property type="match status" value="1"/>
</dbReference>
<gene>
    <name evidence="10" type="ordered locus">FraEuI1c_3410</name>
</gene>
<dbReference type="InterPro" id="IPR008271">
    <property type="entry name" value="Ser/Thr_kinase_AS"/>
</dbReference>
<dbReference type="Pfam" id="PF11611">
    <property type="entry name" value="DUF4352"/>
    <property type="match status" value="1"/>
</dbReference>
<feature type="region of interest" description="Disordered" evidence="7">
    <location>
        <begin position="285"/>
        <end position="306"/>
    </location>
</feature>
<evidence type="ECO:0000259" key="9">
    <source>
        <dbReference type="PROSITE" id="PS50011"/>
    </source>
</evidence>
<dbReference type="GO" id="GO:0005524">
    <property type="term" value="F:ATP binding"/>
    <property type="evidence" value="ECO:0007669"/>
    <property type="project" value="UniProtKB-UniRule"/>
</dbReference>
<feature type="binding site" evidence="6">
    <location>
        <position position="57"/>
    </location>
    <ligand>
        <name>ATP</name>
        <dbReference type="ChEBI" id="CHEBI:30616"/>
    </ligand>
</feature>
<dbReference type="AlphaFoldDB" id="E3IXW4"/>
<dbReference type="SMART" id="SM00220">
    <property type="entry name" value="S_TKc"/>
    <property type="match status" value="1"/>
</dbReference>
<keyword evidence="8" id="KW-0812">Transmembrane</keyword>
<evidence type="ECO:0000256" key="4">
    <source>
        <dbReference type="ARBA" id="ARBA00022777"/>
    </source>
</evidence>
<evidence type="ECO:0000256" key="2">
    <source>
        <dbReference type="ARBA" id="ARBA00022729"/>
    </source>
</evidence>
<evidence type="ECO:0000256" key="3">
    <source>
        <dbReference type="ARBA" id="ARBA00022741"/>
    </source>
</evidence>
<evidence type="ECO:0000256" key="7">
    <source>
        <dbReference type="SAM" id="MobiDB-lite"/>
    </source>
</evidence>
<dbReference type="PANTHER" id="PTHR43289:SF34">
    <property type="entry name" value="SERINE_THREONINE-PROTEIN KINASE YBDM-RELATED"/>
    <property type="match status" value="1"/>
</dbReference>
<dbReference type="CDD" id="cd14014">
    <property type="entry name" value="STKc_PknB_like"/>
    <property type="match status" value="1"/>
</dbReference>
<feature type="compositionally biased region" description="Low complexity" evidence="7">
    <location>
        <begin position="346"/>
        <end position="379"/>
    </location>
</feature>
<dbReference type="PROSITE" id="PS50011">
    <property type="entry name" value="PROTEIN_KINASE_DOM"/>
    <property type="match status" value="1"/>
</dbReference>
<dbReference type="InterPro" id="IPR017441">
    <property type="entry name" value="Protein_kinase_ATP_BS"/>
</dbReference>
<proteinExistence type="predicted"/>
<dbReference type="Proteomes" id="UP000002484">
    <property type="component" value="Chromosome"/>
</dbReference>
<keyword evidence="5 6" id="KW-0067">ATP-binding</keyword>
<evidence type="ECO:0000313" key="11">
    <source>
        <dbReference type="Proteomes" id="UP000002484"/>
    </source>
</evidence>
<dbReference type="HOGENOM" id="CLU_000288_135_1_11"/>
<keyword evidence="2" id="KW-0732">Signal</keyword>
<dbReference type="STRING" id="298654.FraEuI1c_3410"/>
<sequence>MNGSSTEQVSPTGPGLSLQAHDPTTVGQYSVLRRLGAGGMGTVYLGRGPADSLVAIKVIRPDLALDQEFRRRFRREIEAARSVAPFCTAEVLDADPDAAAPYLVTEFIEGTRLDEAVEAAPLSPSTLTGLAIGVATALAAIHRAGLVHRDLKPSNVILSLSGPRVIDFGIAQVLDGGIAKPTAWGFGSTGWMAPEQINGQAIGPAADVFAWGLLVAYAASGCHPFGSDTDLGLARRIANAEPVLIGLPADLAEIVRAALAKDPANRPSARDLLLRLVEREPGGGAEPALRLLAPTRAQPRSGATPQSRRRLVAGLAALTLALVALTGIWWAVGRPGGGQPDPAAMATAPPVGASSTPSSATPSSSTPSAAQRPSASPTPRGFADGSLRFSVDGVECGVTGLGVGLLTGQSDGHFCLVTMTVRNTGAAPRQLDNGDQYAFDSLGERHTADYTARFYLPGGIIWATVNPGGSVHGTMAFDVPDGARLTRLELHTTTGTSGVSIPV</sequence>
<keyword evidence="1" id="KW-0808">Transferase</keyword>
<evidence type="ECO:0000256" key="8">
    <source>
        <dbReference type="SAM" id="Phobius"/>
    </source>
</evidence>
<dbReference type="InterPro" id="IPR011009">
    <property type="entry name" value="Kinase-like_dom_sf"/>
</dbReference>
<keyword evidence="8" id="KW-1133">Transmembrane helix</keyword>
<dbReference type="Gene3D" id="3.30.200.20">
    <property type="entry name" value="Phosphorylase Kinase, domain 1"/>
    <property type="match status" value="1"/>
</dbReference>
<keyword evidence="3 6" id="KW-0547">Nucleotide-binding</keyword>
<dbReference type="PROSITE" id="PS00108">
    <property type="entry name" value="PROTEIN_KINASE_ST"/>
    <property type="match status" value="1"/>
</dbReference>